<keyword evidence="1" id="KW-1133">Transmembrane helix</keyword>
<protein>
    <submittedName>
        <fullName evidence="2">Uncharacterized protein</fullName>
    </submittedName>
</protein>
<feature type="transmembrane region" description="Helical" evidence="1">
    <location>
        <begin position="105"/>
        <end position="129"/>
    </location>
</feature>
<name>A0A8S1RGG3_9CILI</name>
<comment type="caution">
    <text evidence="2">The sequence shown here is derived from an EMBL/GenBank/DDBJ whole genome shotgun (WGS) entry which is preliminary data.</text>
</comment>
<sequence length="178" mass="20371">MKQKIDRSRIPNSSQDILIVPAYADKLGFSLPAKLPYMPVSEDSISETVFQANRICQKIRCEKSRIEESDPLETEKFYVTSSWVLFIVGVILFVLGFSYEDLKSTLTLLGAIFIVLSTLISIIVVIISITKSPKLIDLDQECTKKLGEFFEVQNQQYRKKGLQWSIGDEMLWIQLEKL</sequence>
<dbReference type="OrthoDB" id="315396at2759"/>
<dbReference type="Proteomes" id="UP000692954">
    <property type="component" value="Unassembled WGS sequence"/>
</dbReference>
<dbReference type="EMBL" id="CAJJDN010000176">
    <property type="protein sequence ID" value="CAD8127421.1"/>
    <property type="molecule type" value="Genomic_DNA"/>
</dbReference>
<keyword evidence="1" id="KW-0812">Transmembrane</keyword>
<gene>
    <name evidence="2" type="ORF">PSON_ATCC_30995.1.T1760070</name>
</gene>
<accession>A0A8S1RGG3</accession>
<keyword evidence="1" id="KW-0472">Membrane</keyword>
<evidence type="ECO:0000256" key="1">
    <source>
        <dbReference type="SAM" id="Phobius"/>
    </source>
</evidence>
<dbReference type="AlphaFoldDB" id="A0A8S1RGG3"/>
<evidence type="ECO:0000313" key="2">
    <source>
        <dbReference type="EMBL" id="CAD8127421.1"/>
    </source>
</evidence>
<organism evidence="2 3">
    <name type="scientific">Paramecium sonneborni</name>
    <dbReference type="NCBI Taxonomy" id="65129"/>
    <lineage>
        <taxon>Eukaryota</taxon>
        <taxon>Sar</taxon>
        <taxon>Alveolata</taxon>
        <taxon>Ciliophora</taxon>
        <taxon>Intramacronucleata</taxon>
        <taxon>Oligohymenophorea</taxon>
        <taxon>Peniculida</taxon>
        <taxon>Parameciidae</taxon>
        <taxon>Paramecium</taxon>
    </lineage>
</organism>
<reference evidence="2" key="1">
    <citation type="submission" date="2021-01" db="EMBL/GenBank/DDBJ databases">
        <authorList>
            <consortium name="Genoscope - CEA"/>
            <person name="William W."/>
        </authorList>
    </citation>
    <scope>NUCLEOTIDE SEQUENCE</scope>
</reference>
<evidence type="ECO:0000313" key="3">
    <source>
        <dbReference type="Proteomes" id="UP000692954"/>
    </source>
</evidence>
<keyword evidence="3" id="KW-1185">Reference proteome</keyword>
<feature type="transmembrane region" description="Helical" evidence="1">
    <location>
        <begin position="77"/>
        <end position="99"/>
    </location>
</feature>
<proteinExistence type="predicted"/>